<feature type="compositionally biased region" description="Acidic residues" evidence="2">
    <location>
        <begin position="244"/>
        <end position="253"/>
    </location>
</feature>
<feature type="region of interest" description="Disordered" evidence="2">
    <location>
        <begin position="124"/>
        <end position="174"/>
    </location>
</feature>
<dbReference type="AlphaFoldDB" id="A0AAP0R9K7"/>
<gene>
    <name evidence="4" type="ORF">L1049_003367</name>
</gene>
<feature type="compositionally biased region" description="Basic and acidic residues" evidence="2">
    <location>
        <begin position="353"/>
        <end position="372"/>
    </location>
</feature>
<feature type="compositionally biased region" description="Low complexity" evidence="2">
    <location>
        <begin position="74"/>
        <end position="86"/>
    </location>
</feature>
<feature type="region of interest" description="Disordered" evidence="2">
    <location>
        <begin position="219"/>
        <end position="267"/>
    </location>
</feature>
<evidence type="ECO:0000259" key="3">
    <source>
        <dbReference type="PROSITE" id="PS50102"/>
    </source>
</evidence>
<sequence length="408" mass="45962">MRTKDGKSRQFAFIGFRMEHEAEEALKYFNKSYFDTCRITCEIARKVGDPTIPRPWSRHSLQKEDKSIDDGKKISGSKSLSLVGSKGEAENLEKGGENDDPQLQEFLQVMQPRVKSKLWANDTLGAPSVNENGKASEKHSCPKKEVSEKSAEVELDETNEKENKLLASHTAKKSGNLAQDLVISDMDYFKSRVKKNWSDSESSDNDDNDDDSLKEILEDQDGQEVDPNGHHETLRQDVPHEEEGPSEDFDGETLDPGNTSTSSKDGKEVLETGRLFVRNLPYTAIEDELEELFSKFGIVSQVHLVVAKDTKRSKGIAYVLYALPESAARALEELDNSIFQGRLLHVMPAKQKNPSDKQETFKQQREEERKASEASGDTRAWNSLFMRPDTVVENIARKYGVIKSDLLD</sequence>
<feature type="compositionally biased region" description="Basic and acidic residues" evidence="2">
    <location>
        <begin position="87"/>
        <end position="97"/>
    </location>
</feature>
<dbReference type="SMART" id="SM00361">
    <property type="entry name" value="RRM_1"/>
    <property type="match status" value="1"/>
</dbReference>
<comment type="caution">
    <text evidence="4">The sequence shown here is derived from an EMBL/GenBank/DDBJ whole genome shotgun (WGS) entry which is preliminary data.</text>
</comment>
<feature type="compositionally biased region" description="Acidic residues" evidence="2">
    <location>
        <begin position="201"/>
        <end position="210"/>
    </location>
</feature>
<dbReference type="GO" id="GO:0003723">
    <property type="term" value="F:RNA binding"/>
    <property type="evidence" value="ECO:0007669"/>
    <property type="project" value="UniProtKB-UniRule"/>
</dbReference>
<reference evidence="4 5" key="1">
    <citation type="journal article" date="2024" name="Plant J.">
        <title>Genome sequences and population genomics reveal climatic adaptation and genomic divergence between two closely related sweetgum species.</title>
        <authorList>
            <person name="Xu W.Q."/>
            <person name="Ren C.Q."/>
            <person name="Zhang X.Y."/>
            <person name="Comes H.P."/>
            <person name="Liu X.H."/>
            <person name="Li Y.G."/>
            <person name="Kettle C.J."/>
            <person name="Jalonen R."/>
            <person name="Gaisberger H."/>
            <person name="Ma Y.Z."/>
            <person name="Qiu Y.X."/>
        </authorList>
    </citation>
    <scope>NUCLEOTIDE SEQUENCE [LARGE SCALE GENOMIC DNA]</scope>
    <source>
        <strain evidence="4">Hangzhou</strain>
    </source>
</reference>
<dbReference type="InterPro" id="IPR050441">
    <property type="entry name" value="RBM"/>
</dbReference>
<dbReference type="Pfam" id="PF00076">
    <property type="entry name" value="RRM_1"/>
    <property type="match status" value="1"/>
</dbReference>
<dbReference type="SMART" id="SM00360">
    <property type="entry name" value="RRM"/>
    <property type="match status" value="1"/>
</dbReference>
<feature type="region of interest" description="Disordered" evidence="2">
    <location>
        <begin position="194"/>
        <end position="213"/>
    </location>
</feature>
<dbReference type="CDD" id="cd12316">
    <property type="entry name" value="RRM3_RBM19_RRM2_MRD1"/>
    <property type="match status" value="1"/>
</dbReference>
<feature type="compositionally biased region" description="Basic and acidic residues" evidence="2">
    <location>
        <begin position="134"/>
        <end position="164"/>
    </location>
</feature>
<dbReference type="SUPFAM" id="SSF54928">
    <property type="entry name" value="RNA-binding domain, RBD"/>
    <property type="match status" value="2"/>
</dbReference>
<dbReference type="InterPro" id="IPR035979">
    <property type="entry name" value="RBD_domain_sf"/>
</dbReference>
<keyword evidence="5" id="KW-1185">Reference proteome</keyword>
<feature type="region of interest" description="Disordered" evidence="2">
    <location>
        <begin position="49"/>
        <end position="99"/>
    </location>
</feature>
<protein>
    <recommendedName>
        <fullName evidence="3">RRM domain-containing protein</fullName>
    </recommendedName>
</protein>
<dbReference type="InterPro" id="IPR000504">
    <property type="entry name" value="RRM_dom"/>
</dbReference>
<dbReference type="PROSITE" id="PS50102">
    <property type="entry name" value="RRM"/>
    <property type="match status" value="1"/>
</dbReference>
<feature type="compositionally biased region" description="Basic and acidic residues" evidence="2">
    <location>
        <begin position="227"/>
        <end position="243"/>
    </location>
</feature>
<evidence type="ECO:0000313" key="4">
    <source>
        <dbReference type="EMBL" id="KAK9272986.1"/>
    </source>
</evidence>
<feature type="compositionally biased region" description="Basic and acidic residues" evidence="2">
    <location>
        <begin position="61"/>
        <end position="73"/>
    </location>
</feature>
<evidence type="ECO:0000256" key="1">
    <source>
        <dbReference type="PROSITE-ProRule" id="PRU00176"/>
    </source>
</evidence>
<evidence type="ECO:0000256" key="2">
    <source>
        <dbReference type="SAM" id="MobiDB-lite"/>
    </source>
</evidence>
<organism evidence="4 5">
    <name type="scientific">Liquidambar formosana</name>
    <name type="common">Formosan gum</name>
    <dbReference type="NCBI Taxonomy" id="63359"/>
    <lineage>
        <taxon>Eukaryota</taxon>
        <taxon>Viridiplantae</taxon>
        <taxon>Streptophyta</taxon>
        <taxon>Embryophyta</taxon>
        <taxon>Tracheophyta</taxon>
        <taxon>Spermatophyta</taxon>
        <taxon>Magnoliopsida</taxon>
        <taxon>eudicotyledons</taxon>
        <taxon>Gunneridae</taxon>
        <taxon>Pentapetalae</taxon>
        <taxon>Saxifragales</taxon>
        <taxon>Altingiaceae</taxon>
        <taxon>Liquidambar</taxon>
    </lineage>
</organism>
<keyword evidence="1" id="KW-0694">RNA-binding</keyword>
<evidence type="ECO:0000313" key="5">
    <source>
        <dbReference type="Proteomes" id="UP001415857"/>
    </source>
</evidence>
<name>A0AAP0R9K7_LIQFO</name>
<dbReference type="PANTHER" id="PTHR48034">
    <property type="entry name" value="TRANSFORMER-2 SEX-DETERMINING PROTEIN-RELATED"/>
    <property type="match status" value="1"/>
</dbReference>
<dbReference type="InterPro" id="IPR012677">
    <property type="entry name" value="Nucleotide-bd_a/b_plait_sf"/>
</dbReference>
<dbReference type="Gene3D" id="3.30.70.330">
    <property type="match status" value="2"/>
</dbReference>
<dbReference type="InterPro" id="IPR003954">
    <property type="entry name" value="RRM_euk-type"/>
</dbReference>
<dbReference type="Proteomes" id="UP001415857">
    <property type="component" value="Unassembled WGS sequence"/>
</dbReference>
<feature type="domain" description="RRM" evidence="3">
    <location>
        <begin position="273"/>
        <end position="351"/>
    </location>
</feature>
<proteinExistence type="predicted"/>
<dbReference type="EMBL" id="JBBPBK010000013">
    <property type="protein sequence ID" value="KAK9272986.1"/>
    <property type="molecule type" value="Genomic_DNA"/>
</dbReference>
<accession>A0AAP0R9K7</accession>
<feature type="region of interest" description="Disordered" evidence="2">
    <location>
        <begin position="349"/>
        <end position="377"/>
    </location>
</feature>